<dbReference type="InterPro" id="IPR036397">
    <property type="entry name" value="RNaseH_sf"/>
</dbReference>
<comment type="similarity">
    <text evidence="1 13">Belongs to the RuvC family.</text>
</comment>
<dbReference type="PRINTS" id="PR00696">
    <property type="entry name" value="RSOLVASERUVC"/>
</dbReference>
<feature type="active site" evidence="13">
    <location>
        <position position="140"/>
    </location>
</feature>
<dbReference type="EC" id="3.1.21.10" evidence="13 14"/>
<comment type="subunit">
    <text evidence="13">Homodimer which binds Holliday junction (HJ) DNA. The HJ becomes 2-fold symmetrical on binding to RuvC with unstacked arms; it has a different conformation from HJ DNA in complex with RuvA. In the full resolvosome a probable DNA-RuvA(4)-RuvB(12)-RuvC(2) complex forms which resolves the HJ.</text>
</comment>
<feature type="active site" evidence="13">
    <location>
        <position position="67"/>
    </location>
</feature>
<evidence type="ECO:0000313" key="17">
    <source>
        <dbReference type="Proteomes" id="UP000054404"/>
    </source>
</evidence>
<dbReference type="Pfam" id="PF02075">
    <property type="entry name" value="RuvC"/>
    <property type="match status" value="1"/>
</dbReference>
<dbReference type="Gene3D" id="3.30.420.10">
    <property type="entry name" value="Ribonuclease H-like superfamily/Ribonuclease H"/>
    <property type="match status" value="1"/>
</dbReference>
<evidence type="ECO:0000256" key="11">
    <source>
        <dbReference type="ARBA" id="ARBA00023204"/>
    </source>
</evidence>
<dbReference type="Proteomes" id="UP000054404">
    <property type="component" value="Unassembled WGS sequence"/>
</dbReference>
<keyword evidence="8 13" id="KW-0460">Magnesium</keyword>
<feature type="binding site" evidence="13">
    <location>
        <position position="140"/>
    </location>
    <ligand>
        <name>Mg(2+)</name>
        <dbReference type="ChEBI" id="CHEBI:18420"/>
        <label>1</label>
    </ligand>
</feature>
<evidence type="ECO:0000313" key="15">
    <source>
        <dbReference type="EMBL" id="KTF04945.1"/>
    </source>
</evidence>
<dbReference type="InterPro" id="IPR012337">
    <property type="entry name" value="RNaseH-like_sf"/>
</dbReference>
<evidence type="ECO:0000256" key="7">
    <source>
        <dbReference type="ARBA" id="ARBA00022801"/>
    </source>
</evidence>
<dbReference type="EMBL" id="LNIZ01000001">
    <property type="protein sequence ID" value="KTF04945.1"/>
    <property type="molecule type" value="Genomic_DNA"/>
</dbReference>
<evidence type="ECO:0000256" key="9">
    <source>
        <dbReference type="ARBA" id="ARBA00023125"/>
    </source>
</evidence>
<evidence type="ECO:0000256" key="4">
    <source>
        <dbReference type="ARBA" id="ARBA00022723"/>
    </source>
</evidence>
<dbReference type="EMBL" id="JASPDQ010000002">
    <property type="protein sequence ID" value="MDK8601050.1"/>
    <property type="molecule type" value="Genomic_DNA"/>
</dbReference>
<dbReference type="GO" id="GO:0000287">
    <property type="term" value="F:magnesium ion binding"/>
    <property type="evidence" value="ECO:0007669"/>
    <property type="project" value="UniProtKB-UniRule"/>
</dbReference>
<dbReference type="GO" id="GO:0006281">
    <property type="term" value="P:DNA repair"/>
    <property type="evidence" value="ECO:0007669"/>
    <property type="project" value="UniProtKB-UniRule"/>
</dbReference>
<evidence type="ECO:0000256" key="10">
    <source>
        <dbReference type="ARBA" id="ARBA00023172"/>
    </source>
</evidence>
<dbReference type="PANTHER" id="PTHR30194:SF3">
    <property type="entry name" value="CROSSOVER JUNCTION ENDODEOXYRIBONUCLEASE RUVC"/>
    <property type="match status" value="1"/>
</dbReference>
<organism evidence="15 17">
    <name type="scientific">Trueperella bernardiae</name>
    <dbReference type="NCBI Taxonomy" id="59561"/>
    <lineage>
        <taxon>Bacteria</taxon>
        <taxon>Bacillati</taxon>
        <taxon>Actinomycetota</taxon>
        <taxon>Actinomycetes</taxon>
        <taxon>Actinomycetales</taxon>
        <taxon>Actinomycetaceae</taxon>
        <taxon>Trueperella</taxon>
    </lineage>
</organism>
<evidence type="ECO:0000256" key="1">
    <source>
        <dbReference type="ARBA" id="ARBA00009518"/>
    </source>
</evidence>
<dbReference type="CDD" id="cd16962">
    <property type="entry name" value="RuvC"/>
    <property type="match status" value="1"/>
</dbReference>
<comment type="function">
    <text evidence="13">The RuvA-RuvB-RuvC complex processes Holliday junction (HJ) DNA during genetic recombination and DNA repair. Endonuclease that resolves HJ intermediates. Cleaves cruciform DNA by making single-stranded nicks across the HJ at symmetrical positions within the homologous arms, yielding a 5'-phosphate and a 3'-hydroxyl group; requires a central core of homology in the junction. The consensus cleavage sequence is 5'-(A/T)TT(C/G)-3'. Cleavage occurs on the 3'-side of the TT dinucleotide at the point of strand exchange. HJ branch migration catalyzed by RuvA-RuvB allows RuvC to scan DNA until it finds its consensus sequence, where it cleaves and resolves the cruciform DNA.</text>
</comment>
<dbReference type="SUPFAM" id="SSF53098">
    <property type="entry name" value="Ribonuclease H-like"/>
    <property type="match status" value="1"/>
</dbReference>
<dbReference type="HAMAP" id="MF_00034">
    <property type="entry name" value="RuvC"/>
    <property type="match status" value="1"/>
</dbReference>
<gene>
    <name evidence="13 15" type="primary">ruvC</name>
    <name evidence="15" type="ORF">AQZ59_00252</name>
    <name evidence="16" type="ORF">QP858_01055</name>
</gene>
<dbReference type="GO" id="GO:0005737">
    <property type="term" value="C:cytoplasm"/>
    <property type="evidence" value="ECO:0007669"/>
    <property type="project" value="UniProtKB-SubCell"/>
</dbReference>
<dbReference type="FunFam" id="3.30.420.10:FF:000002">
    <property type="entry name" value="Crossover junction endodeoxyribonuclease RuvC"/>
    <property type="match status" value="1"/>
</dbReference>
<keyword evidence="5 13" id="KW-0255">Endonuclease</keyword>
<feature type="active site" evidence="13">
    <location>
        <position position="7"/>
    </location>
</feature>
<keyword evidence="11 13" id="KW-0234">DNA repair</keyword>
<keyword evidence="6 13" id="KW-0227">DNA damage</keyword>
<keyword evidence="9 13" id="KW-0238">DNA-binding</keyword>
<keyword evidence="4 13" id="KW-0479">Metal-binding</keyword>
<accession>A0A0W1KLN0</accession>
<evidence type="ECO:0000256" key="13">
    <source>
        <dbReference type="HAMAP-Rule" id="MF_00034"/>
    </source>
</evidence>
<keyword evidence="10 13" id="KW-0233">DNA recombination</keyword>
<dbReference type="PROSITE" id="PS01321">
    <property type="entry name" value="RUVC"/>
    <property type="match status" value="1"/>
</dbReference>
<dbReference type="NCBIfam" id="TIGR00228">
    <property type="entry name" value="ruvC"/>
    <property type="match status" value="1"/>
</dbReference>
<reference evidence="16" key="2">
    <citation type="submission" date="2023-05" db="EMBL/GenBank/DDBJ databases">
        <title>Genomic Catalog of Human Bladder Bacteria.</title>
        <authorList>
            <person name="Du J."/>
        </authorList>
    </citation>
    <scope>NUCLEOTIDE SEQUENCE</scope>
    <source>
        <strain evidence="16">UMB1304A</strain>
    </source>
</reference>
<evidence type="ECO:0000256" key="8">
    <source>
        <dbReference type="ARBA" id="ARBA00022842"/>
    </source>
</evidence>
<evidence type="ECO:0000256" key="5">
    <source>
        <dbReference type="ARBA" id="ARBA00022759"/>
    </source>
</evidence>
<sequence>MRVLGVDPGMTRCGIGVVDARGRQVTIVAVDVAHTKPEIAPHQRLLMISNAIEEAIRLYRPEVVAIERVFAQENVRSVTGTAQVAGIAMLAAAKASLPLGMHTPSEVKAAVTGNGRAEKAQVQLMVQRILRLDAPPRPKDAADALAVAICHAWRGGATHPDRSQHGGAGMLPRVEGNDLTPAQRMWANAERLSRRHGAVEPK</sequence>
<dbReference type="GO" id="GO:0008821">
    <property type="term" value="F:crossover junction DNA endonuclease activity"/>
    <property type="evidence" value="ECO:0007669"/>
    <property type="project" value="UniProtKB-UniRule"/>
</dbReference>
<dbReference type="InterPro" id="IPR020563">
    <property type="entry name" value="X-over_junc_endoDNase_Mg_BS"/>
</dbReference>
<evidence type="ECO:0000256" key="6">
    <source>
        <dbReference type="ARBA" id="ARBA00022763"/>
    </source>
</evidence>
<dbReference type="GO" id="GO:0006310">
    <property type="term" value="P:DNA recombination"/>
    <property type="evidence" value="ECO:0007669"/>
    <property type="project" value="UniProtKB-UniRule"/>
</dbReference>
<dbReference type="RefSeq" id="WP_062612383.1">
    <property type="nucleotide sequence ID" value="NZ_CAUPHE010000048.1"/>
</dbReference>
<keyword evidence="3 13" id="KW-0540">Nuclease</keyword>
<evidence type="ECO:0000313" key="16">
    <source>
        <dbReference type="EMBL" id="MDK8601050.1"/>
    </source>
</evidence>
<comment type="subcellular location">
    <subcellularLocation>
        <location evidence="13">Cytoplasm</location>
    </subcellularLocation>
</comment>
<dbReference type="GO" id="GO:0003677">
    <property type="term" value="F:DNA binding"/>
    <property type="evidence" value="ECO:0007669"/>
    <property type="project" value="UniProtKB-KW"/>
</dbReference>
<name>A0A0W1KLN0_9ACTO</name>
<dbReference type="GO" id="GO:0048476">
    <property type="term" value="C:Holliday junction resolvase complex"/>
    <property type="evidence" value="ECO:0007669"/>
    <property type="project" value="UniProtKB-UniRule"/>
</dbReference>
<feature type="binding site" evidence="13">
    <location>
        <position position="7"/>
    </location>
    <ligand>
        <name>Mg(2+)</name>
        <dbReference type="ChEBI" id="CHEBI:18420"/>
        <label>1</label>
    </ligand>
</feature>
<dbReference type="PANTHER" id="PTHR30194">
    <property type="entry name" value="CROSSOVER JUNCTION ENDODEOXYRIBONUCLEASE RUVC"/>
    <property type="match status" value="1"/>
</dbReference>
<comment type="catalytic activity">
    <reaction evidence="12 13">
        <text>Endonucleolytic cleavage at a junction such as a reciprocal single-stranded crossover between two homologous DNA duplexes (Holliday junction).</text>
        <dbReference type="EC" id="3.1.21.10"/>
    </reaction>
</comment>
<keyword evidence="2 13" id="KW-0963">Cytoplasm</keyword>
<dbReference type="OrthoDB" id="9805499at2"/>
<evidence type="ECO:0000256" key="12">
    <source>
        <dbReference type="ARBA" id="ARBA00029354"/>
    </source>
</evidence>
<protein>
    <recommendedName>
        <fullName evidence="13 14">Crossover junction endodeoxyribonuclease RuvC</fullName>
        <ecNumber evidence="13 14">3.1.21.10</ecNumber>
    </recommendedName>
    <alternativeName>
        <fullName evidence="13">Holliday junction nuclease RuvC</fullName>
    </alternativeName>
    <alternativeName>
        <fullName evidence="13">Holliday junction resolvase RuvC</fullName>
    </alternativeName>
</protein>
<dbReference type="InterPro" id="IPR002176">
    <property type="entry name" value="X-over_junc_endoDNase_RuvC"/>
</dbReference>
<reference evidence="15 17" key="1">
    <citation type="submission" date="2015-11" db="EMBL/GenBank/DDBJ databases">
        <title>Draft Genome Sequence of the Type Strain Trueperella bernardiae LCDC 89-0504T, Isolated from Blood Culture.</title>
        <authorList>
            <person name="Bernier A.-M."/>
            <person name="Bernard K."/>
        </authorList>
    </citation>
    <scope>NUCLEOTIDE SEQUENCE [LARGE SCALE GENOMIC DNA]</scope>
    <source>
        <strain evidence="15 17">LCDC 89-0504</strain>
    </source>
</reference>
<keyword evidence="7 13" id="KW-0378">Hydrolase</keyword>
<proteinExistence type="inferred from homology"/>
<comment type="caution">
    <text evidence="15">The sequence shown here is derived from an EMBL/GenBank/DDBJ whole genome shotgun (WGS) entry which is preliminary data.</text>
</comment>
<keyword evidence="17" id="KW-1185">Reference proteome</keyword>
<feature type="binding site" evidence="13">
    <location>
        <position position="67"/>
    </location>
    <ligand>
        <name>Mg(2+)</name>
        <dbReference type="ChEBI" id="CHEBI:18420"/>
        <label>2</label>
    </ligand>
</feature>
<comment type="cofactor">
    <cofactor evidence="13">
        <name>Mg(2+)</name>
        <dbReference type="ChEBI" id="CHEBI:18420"/>
    </cofactor>
    <text evidence="13">Binds 2 Mg(2+) ion per subunit.</text>
</comment>
<evidence type="ECO:0000256" key="3">
    <source>
        <dbReference type="ARBA" id="ARBA00022722"/>
    </source>
</evidence>
<dbReference type="Proteomes" id="UP001225576">
    <property type="component" value="Unassembled WGS sequence"/>
</dbReference>
<dbReference type="PATRIC" id="fig|59561.3.peg.247"/>
<evidence type="ECO:0000256" key="2">
    <source>
        <dbReference type="ARBA" id="ARBA00022490"/>
    </source>
</evidence>
<evidence type="ECO:0000256" key="14">
    <source>
        <dbReference type="NCBIfam" id="TIGR00228"/>
    </source>
</evidence>
<dbReference type="STRING" id="59561.AQZ59_00252"/>
<dbReference type="AlphaFoldDB" id="A0A0W1KLN0"/>